<dbReference type="AlphaFoldDB" id="U4U4M4"/>
<organism evidence="1 2">
    <name type="scientific">Dendroctonus ponderosae</name>
    <name type="common">Mountain pine beetle</name>
    <dbReference type="NCBI Taxonomy" id="77166"/>
    <lineage>
        <taxon>Eukaryota</taxon>
        <taxon>Metazoa</taxon>
        <taxon>Ecdysozoa</taxon>
        <taxon>Arthropoda</taxon>
        <taxon>Hexapoda</taxon>
        <taxon>Insecta</taxon>
        <taxon>Pterygota</taxon>
        <taxon>Neoptera</taxon>
        <taxon>Endopterygota</taxon>
        <taxon>Coleoptera</taxon>
        <taxon>Polyphaga</taxon>
        <taxon>Cucujiformia</taxon>
        <taxon>Curculionidae</taxon>
        <taxon>Scolytinae</taxon>
        <taxon>Dendroctonus</taxon>
    </lineage>
</organism>
<reference evidence="1 2" key="1">
    <citation type="journal article" date="2013" name="Genome Biol.">
        <title>Draft genome of the mountain pine beetle, Dendroctonus ponderosae Hopkins, a major forest pest.</title>
        <authorList>
            <person name="Keeling C.I."/>
            <person name="Yuen M.M."/>
            <person name="Liao N.Y."/>
            <person name="Docking T.R."/>
            <person name="Chan S.K."/>
            <person name="Taylor G.A."/>
            <person name="Palmquist D.L."/>
            <person name="Jackman S.D."/>
            <person name="Nguyen A."/>
            <person name="Li M."/>
            <person name="Henderson H."/>
            <person name="Janes J.K."/>
            <person name="Zhao Y."/>
            <person name="Pandoh P."/>
            <person name="Moore R."/>
            <person name="Sperling F.A."/>
            <person name="Huber D.P."/>
            <person name="Birol I."/>
            <person name="Jones S.J."/>
            <person name="Bohlmann J."/>
        </authorList>
    </citation>
    <scope>NUCLEOTIDE SEQUENCE</scope>
</reference>
<gene>
    <name evidence="1" type="ORF">D910_04693</name>
</gene>
<evidence type="ECO:0000313" key="1">
    <source>
        <dbReference type="EMBL" id="ERL87298.1"/>
    </source>
</evidence>
<dbReference type="EMBL" id="KB631929">
    <property type="protein sequence ID" value="ERL87298.1"/>
    <property type="molecule type" value="Genomic_DNA"/>
</dbReference>
<sequence length="115" mass="13573">MRLSLEHSKAVIVTTAGLHNLAIEERDEPSEVDDHNAIEKIVPHFNSDVNNNQRNCEKYRRWKQKRSEHNMLSVHFNAIRHLILRAGYPAIWCMELRNNRYGLLNERVEKSIDEV</sequence>
<name>U4U4M4_DENPD</name>
<protein>
    <submittedName>
        <fullName evidence="1">Uncharacterized protein</fullName>
    </submittedName>
</protein>
<proteinExistence type="predicted"/>
<accession>U4U4M4</accession>
<evidence type="ECO:0000313" key="2">
    <source>
        <dbReference type="Proteomes" id="UP000030742"/>
    </source>
</evidence>
<dbReference type="Proteomes" id="UP000030742">
    <property type="component" value="Unassembled WGS sequence"/>
</dbReference>